<organism evidence="1 2">
    <name type="scientific">Cotesia glomerata</name>
    <name type="common">Lepidopteran parasitic wasp</name>
    <name type="synonym">Apanteles glomeratus</name>
    <dbReference type="NCBI Taxonomy" id="32391"/>
    <lineage>
        <taxon>Eukaryota</taxon>
        <taxon>Metazoa</taxon>
        <taxon>Ecdysozoa</taxon>
        <taxon>Arthropoda</taxon>
        <taxon>Hexapoda</taxon>
        <taxon>Insecta</taxon>
        <taxon>Pterygota</taxon>
        <taxon>Neoptera</taxon>
        <taxon>Endopterygota</taxon>
        <taxon>Hymenoptera</taxon>
        <taxon>Apocrita</taxon>
        <taxon>Ichneumonoidea</taxon>
        <taxon>Braconidae</taxon>
        <taxon>Microgastrinae</taxon>
        <taxon>Cotesia</taxon>
    </lineage>
</organism>
<reference evidence="1 2" key="1">
    <citation type="journal article" date="2021" name="J. Hered.">
        <title>A chromosome-level genome assembly of the parasitoid wasp, Cotesia glomerata (Hymenoptera: Braconidae).</title>
        <authorList>
            <person name="Pinto B.J."/>
            <person name="Weis J.J."/>
            <person name="Gamble T."/>
            <person name="Ode P.J."/>
            <person name="Paul R."/>
            <person name="Zaspel J.M."/>
        </authorList>
    </citation>
    <scope>NUCLEOTIDE SEQUENCE [LARGE SCALE GENOMIC DNA]</scope>
    <source>
        <strain evidence="1">CgM1</strain>
    </source>
</reference>
<comment type="caution">
    <text evidence="1">The sequence shown here is derived from an EMBL/GenBank/DDBJ whole genome shotgun (WGS) entry which is preliminary data.</text>
</comment>
<accession>A0AAV7I4K6</accession>
<evidence type="ECO:0000313" key="2">
    <source>
        <dbReference type="Proteomes" id="UP000826195"/>
    </source>
</evidence>
<keyword evidence="2" id="KW-1185">Reference proteome</keyword>
<dbReference type="AlphaFoldDB" id="A0AAV7I4K6"/>
<sequence>MISKICSEIESSGGSLDSKPTLNKSTTFSLPISKEGFDLVHANRNKLVTNLEKPKVLTNESILHAHLGRNRLHDLMKSPVIIVASVVLATCTSPLHNMNDVHMKVRKS</sequence>
<proteinExistence type="predicted"/>
<evidence type="ECO:0000313" key="1">
    <source>
        <dbReference type="EMBL" id="KAH0540126.1"/>
    </source>
</evidence>
<dbReference type="Proteomes" id="UP000826195">
    <property type="component" value="Unassembled WGS sequence"/>
</dbReference>
<gene>
    <name evidence="1" type="ORF">KQX54_013117</name>
</gene>
<protein>
    <submittedName>
        <fullName evidence="1">Uncharacterized protein</fullName>
    </submittedName>
</protein>
<dbReference type="EMBL" id="JAHXZJ010002609">
    <property type="protein sequence ID" value="KAH0540126.1"/>
    <property type="molecule type" value="Genomic_DNA"/>
</dbReference>
<name>A0AAV7I4K6_COTGL</name>